<comment type="caution">
    <text evidence="9">The sequence shown here is derived from an EMBL/GenBank/DDBJ whole genome shotgun (WGS) entry which is preliminary data.</text>
</comment>
<proteinExistence type="inferred from homology"/>
<evidence type="ECO:0000313" key="9">
    <source>
        <dbReference type="EMBL" id="KAA9108554.1"/>
    </source>
</evidence>
<reference evidence="10" key="1">
    <citation type="submission" date="2019-09" db="EMBL/GenBank/DDBJ databases">
        <title>Mumia zhuanghuii sp. nov. isolated from the intestinal contents of plateau pika (Ochotona curzoniae) in the Qinghai-Tibet plateau of China.</title>
        <authorList>
            <person name="Tian Z."/>
        </authorList>
    </citation>
    <scope>NUCLEOTIDE SEQUENCE [LARGE SCALE GENOMIC DNA]</scope>
    <source>
        <strain evidence="10">JCM 30598</strain>
    </source>
</reference>
<keyword evidence="10" id="KW-1185">Reference proteome</keyword>
<protein>
    <recommendedName>
        <fullName evidence="8">Probable membrane transporter protein</fullName>
    </recommendedName>
</protein>
<gene>
    <name evidence="9" type="ORF">F6B43_12840</name>
</gene>
<organism evidence="9 10">
    <name type="scientific">Microbacterium rhizomatis</name>
    <dbReference type="NCBI Taxonomy" id="1631477"/>
    <lineage>
        <taxon>Bacteria</taxon>
        <taxon>Bacillati</taxon>
        <taxon>Actinomycetota</taxon>
        <taxon>Actinomycetes</taxon>
        <taxon>Micrococcales</taxon>
        <taxon>Microbacteriaceae</taxon>
        <taxon>Microbacterium</taxon>
    </lineage>
</organism>
<dbReference type="PANTHER" id="PTHR30269">
    <property type="entry name" value="TRANSMEMBRANE PROTEIN YFCA"/>
    <property type="match status" value="1"/>
</dbReference>
<dbReference type="InterPro" id="IPR002781">
    <property type="entry name" value="TM_pro_TauE-like"/>
</dbReference>
<keyword evidence="4 8" id="KW-1003">Cell membrane</keyword>
<accession>A0A5J5J3T4</accession>
<feature type="transmembrane region" description="Helical" evidence="8">
    <location>
        <begin position="119"/>
        <end position="137"/>
    </location>
</feature>
<feature type="transmembrane region" description="Helical" evidence="8">
    <location>
        <begin position="93"/>
        <end position="113"/>
    </location>
</feature>
<evidence type="ECO:0000256" key="4">
    <source>
        <dbReference type="ARBA" id="ARBA00022475"/>
    </source>
</evidence>
<evidence type="ECO:0000256" key="2">
    <source>
        <dbReference type="ARBA" id="ARBA00009142"/>
    </source>
</evidence>
<evidence type="ECO:0000256" key="7">
    <source>
        <dbReference type="ARBA" id="ARBA00023136"/>
    </source>
</evidence>
<evidence type="ECO:0000256" key="8">
    <source>
        <dbReference type="RuleBase" id="RU363041"/>
    </source>
</evidence>
<dbReference type="AlphaFoldDB" id="A0A5J5J3T4"/>
<feature type="transmembrane region" description="Helical" evidence="8">
    <location>
        <begin position="158"/>
        <end position="182"/>
    </location>
</feature>
<dbReference type="Pfam" id="PF01925">
    <property type="entry name" value="TauE"/>
    <property type="match status" value="1"/>
</dbReference>
<sequence length="266" mass="28363">MRRSTRPSTAQLPTTAPGGDVPDLSTIAWGLLVVAAFTVGISKTSLPGASILSVAIFAAILPAKQSTGALLLLLIVADMFAVLTYRRHANWPALLRLAPAVLVGVVLGVAFLAFAPDQWVKRFIGVILLVLIAITLFRRRVQAQVLDGGRHRVAAASYGTLGGFTTMVANAGGPVMSMYFLASRFEVKEFLGTAAWFFALVNLTKVPFSIGLGLITVPELLLDLVLVPAVVAGALLGRWLAQRLNQVLFDRIVITLTIVGAVYLLF</sequence>
<keyword evidence="6 8" id="KW-1133">Transmembrane helix</keyword>
<feature type="transmembrane region" description="Helical" evidence="8">
    <location>
        <begin position="220"/>
        <end position="241"/>
    </location>
</feature>
<dbReference type="InterPro" id="IPR052017">
    <property type="entry name" value="TSUP"/>
</dbReference>
<feature type="transmembrane region" description="Helical" evidence="8">
    <location>
        <begin position="247"/>
        <end position="265"/>
    </location>
</feature>
<keyword evidence="5 8" id="KW-0812">Transmembrane</keyword>
<evidence type="ECO:0000256" key="5">
    <source>
        <dbReference type="ARBA" id="ARBA00022692"/>
    </source>
</evidence>
<dbReference type="OrthoDB" id="9801058at2"/>
<dbReference type="GO" id="GO:0005886">
    <property type="term" value="C:plasma membrane"/>
    <property type="evidence" value="ECO:0007669"/>
    <property type="project" value="UniProtKB-SubCell"/>
</dbReference>
<name>A0A5J5J3T4_9MICO</name>
<keyword evidence="3" id="KW-0813">Transport</keyword>
<feature type="transmembrane region" description="Helical" evidence="8">
    <location>
        <begin position="24"/>
        <end position="41"/>
    </location>
</feature>
<dbReference type="EMBL" id="VYSA01000002">
    <property type="protein sequence ID" value="KAA9108554.1"/>
    <property type="molecule type" value="Genomic_DNA"/>
</dbReference>
<feature type="transmembrane region" description="Helical" evidence="8">
    <location>
        <begin position="46"/>
        <end position="63"/>
    </location>
</feature>
<evidence type="ECO:0000313" key="10">
    <source>
        <dbReference type="Proteomes" id="UP000325827"/>
    </source>
</evidence>
<keyword evidence="7 8" id="KW-0472">Membrane</keyword>
<dbReference type="PANTHER" id="PTHR30269:SF23">
    <property type="entry name" value="MEMBRANE TRANSPORTER PROTEIN YDHB-RELATED"/>
    <property type="match status" value="1"/>
</dbReference>
<evidence type="ECO:0000256" key="3">
    <source>
        <dbReference type="ARBA" id="ARBA00022448"/>
    </source>
</evidence>
<dbReference type="Proteomes" id="UP000325827">
    <property type="component" value="Unassembled WGS sequence"/>
</dbReference>
<feature type="transmembrane region" description="Helical" evidence="8">
    <location>
        <begin position="194"/>
        <end position="215"/>
    </location>
</feature>
<comment type="subcellular location">
    <subcellularLocation>
        <location evidence="1 8">Cell membrane</location>
        <topology evidence="1 8">Multi-pass membrane protein</topology>
    </subcellularLocation>
</comment>
<evidence type="ECO:0000256" key="1">
    <source>
        <dbReference type="ARBA" id="ARBA00004651"/>
    </source>
</evidence>
<comment type="similarity">
    <text evidence="2 8">Belongs to the 4-toluene sulfonate uptake permease (TSUP) (TC 2.A.102) family.</text>
</comment>
<evidence type="ECO:0000256" key="6">
    <source>
        <dbReference type="ARBA" id="ARBA00022989"/>
    </source>
</evidence>